<proteinExistence type="predicted"/>
<dbReference type="VEuPathDB" id="FungiDB:FOXG_22338"/>
<dbReference type="RefSeq" id="XP_018256738.1">
    <property type="nucleotide sequence ID" value="XM_018402744.1"/>
</dbReference>
<reference evidence="1" key="1">
    <citation type="submission" date="2007-04" db="EMBL/GenBank/DDBJ databases">
        <authorList>
            <consortium name="The Broad Institute Genome Sequencing Platform"/>
            <person name="Birren B."/>
            <person name="Lander E."/>
            <person name="Galagan J."/>
            <person name="Nusbaum C."/>
            <person name="Devon K."/>
            <person name="Ma L.-J."/>
            <person name="Jaffe D."/>
            <person name="Butler J."/>
            <person name="Alvarez P."/>
            <person name="Gnerre S."/>
            <person name="Grabherr M."/>
            <person name="Kleber M."/>
            <person name="Mauceli E."/>
            <person name="Brockman W."/>
            <person name="MacCallum I.A."/>
            <person name="Young S."/>
            <person name="LaButti K."/>
            <person name="DeCaprio D."/>
            <person name="Crawford M."/>
            <person name="Koehrsen M."/>
            <person name="Engels R."/>
            <person name="Montgomery P."/>
            <person name="Pearson M."/>
            <person name="Howarth C."/>
            <person name="Larson L."/>
            <person name="White J."/>
            <person name="O'Leary S."/>
            <person name="Kodira C."/>
            <person name="Zeng Q."/>
            <person name="Yandava C."/>
            <person name="Alvarado L."/>
            <person name="Kistler C."/>
            <person name="Shim W.-B."/>
            <person name="Kang S."/>
            <person name="Woloshuk C."/>
        </authorList>
    </citation>
    <scope>NUCLEOTIDE SEQUENCE</scope>
    <source>
        <strain evidence="1">4287</strain>
    </source>
</reference>
<organism evidence="1 2">
    <name type="scientific">Fusarium oxysporum f. sp. lycopersici (strain 4287 / CBS 123668 / FGSC 9935 / NRRL 34936)</name>
    <name type="common">Fusarium vascular wilt of tomato</name>
    <dbReference type="NCBI Taxonomy" id="426428"/>
    <lineage>
        <taxon>Eukaryota</taxon>
        <taxon>Fungi</taxon>
        <taxon>Dikarya</taxon>
        <taxon>Ascomycota</taxon>
        <taxon>Pezizomycotina</taxon>
        <taxon>Sordariomycetes</taxon>
        <taxon>Hypocreomycetidae</taxon>
        <taxon>Hypocreales</taxon>
        <taxon>Nectriaceae</taxon>
        <taxon>Fusarium</taxon>
        <taxon>Fusarium oxysporum species complex</taxon>
    </lineage>
</organism>
<evidence type="ECO:0000313" key="1">
    <source>
        <dbReference type="EMBL" id="KNB18693.1"/>
    </source>
</evidence>
<dbReference type="KEGG" id="fox:FOXG_22338"/>
<name>A0A0J9W7G4_FUSO4</name>
<evidence type="ECO:0000313" key="2">
    <source>
        <dbReference type="Proteomes" id="UP000009097"/>
    </source>
</evidence>
<dbReference type="EMBL" id="DS231727">
    <property type="protein sequence ID" value="KNB18693.1"/>
    <property type="molecule type" value="Genomic_DNA"/>
</dbReference>
<reference evidence="1" key="2">
    <citation type="journal article" date="2010" name="Nature">
        <title>Comparative genomics reveals mobile pathogenicity chromosomes in Fusarium.</title>
        <authorList>
            <person name="Ma L.J."/>
            <person name="van der Does H.C."/>
            <person name="Borkovich K.A."/>
            <person name="Coleman J.J."/>
            <person name="Daboussi M.J."/>
            <person name="Di Pietro A."/>
            <person name="Dufresne M."/>
            <person name="Freitag M."/>
            <person name="Grabherr M."/>
            <person name="Henrissat B."/>
            <person name="Houterman P.M."/>
            <person name="Kang S."/>
            <person name="Shim W.B."/>
            <person name="Woloshuk C."/>
            <person name="Xie X."/>
            <person name="Xu J.R."/>
            <person name="Antoniw J."/>
            <person name="Baker S.E."/>
            <person name="Bluhm B.H."/>
            <person name="Breakspear A."/>
            <person name="Brown D.W."/>
            <person name="Butchko R.A."/>
            <person name="Chapman S."/>
            <person name="Coulson R."/>
            <person name="Coutinho P.M."/>
            <person name="Danchin E.G."/>
            <person name="Diener A."/>
            <person name="Gale L.R."/>
            <person name="Gardiner D.M."/>
            <person name="Goff S."/>
            <person name="Hammond-Kosack K.E."/>
            <person name="Hilburn K."/>
            <person name="Hua-Van A."/>
            <person name="Jonkers W."/>
            <person name="Kazan K."/>
            <person name="Kodira C.D."/>
            <person name="Koehrsen M."/>
            <person name="Kumar L."/>
            <person name="Lee Y.H."/>
            <person name="Li L."/>
            <person name="Manners J.M."/>
            <person name="Miranda-Saavedra D."/>
            <person name="Mukherjee M."/>
            <person name="Park G."/>
            <person name="Park J."/>
            <person name="Park S.Y."/>
            <person name="Proctor R.H."/>
            <person name="Regev A."/>
            <person name="Ruiz-Roldan M.C."/>
            <person name="Sain D."/>
            <person name="Sakthikumar S."/>
            <person name="Sykes S."/>
            <person name="Schwartz D.C."/>
            <person name="Turgeon B.G."/>
            <person name="Wapinski I."/>
            <person name="Yoder O."/>
            <person name="Young S."/>
            <person name="Zeng Q."/>
            <person name="Zhou S."/>
            <person name="Galagan J."/>
            <person name="Cuomo C.A."/>
            <person name="Kistler H.C."/>
            <person name="Rep M."/>
        </authorList>
    </citation>
    <scope>NUCLEOTIDE SEQUENCE [LARGE SCALE GENOMIC DNA]</scope>
    <source>
        <strain evidence="1">4287</strain>
    </source>
</reference>
<dbReference type="GeneID" id="28963044"/>
<dbReference type="AlphaFoldDB" id="A0A0J9W7G4"/>
<accession>A0A0J9W7G4</accession>
<sequence>MFYTHSSPEVTHEPRAMKAQRLRADGLLSVMEASIFYQSVPRPAPCW</sequence>
<dbReference type="Proteomes" id="UP000009097">
    <property type="component" value="Unassembled WGS sequence"/>
</dbReference>
<protein>
    <submittedName>
        <fullName evidence="1">Uncharacterized protein</fullName>
    </submittedName>
</protein>
<gene>
    <name evidence="1" type="ORF">FOXG_22338</name>
</gene>